<gene>
    <name evidence="1" type="ORF">A0H81_14039</name>
</gene>
<accession>A0A1C7LPR7</accession>
<dbReference type="AlphaFoldDB" id="A0A1C7LPR7"/>
<proteinExistence type="predicted"/>
<reference evidence="1 2" key="1">
    <citation type="submission" date="2016-03" db="EMBL/GenBank/DDBJ databases">
        <title>Whole genome sequencing of Grifola frondosa 9006-11.</title>
        <authorList>
            <person name="Min B."/>
            <person name="Park H."/>
            <person name="Kim J.-G."/>
            <person name="Cho H."/>
            <person name="Oh Y.-L."/>
            <person name="Kong W.-S."/>
            <person name="Choi I.-G."/>
        </authorList>
    </citation>
    <scope>NUCLEOTIDE SEQUENCE [LARGE SCALE GENOMIC DNA]</scope>
    <source>
        <strain evidence="1 2">9006-11</strain>
    </source>
</reference>
<dbReference type="EMBL" id="LUGG01000035">
    <property type="protein sequence ID" value="OBZ65997.1"/>
    <property type="molecule type" value="Genomic_DNA"/>
</dbReference>
<keyword evidence="2" id="KW-1185">Reference proteome</keyword>
<name>A0A1C7LPR7_GRIFR</name>
<dbReference type="Proteomes" id="UP000092993">
    <property type="component" value="Unassembled WGS sequence"/>
</dbReference>
<evidence type="ECO:0000313" key="2">
    <source>
        <dbReference type="Proteomes" id="UP000092993"/>
    </source>
</evidence>
<comment type="caution">
    <text evidence="1">The sequence shown here is derived from an EMBL/GenBank/DDBJ whole genome shotgun (WGS) entry which is preliminary data.</text>
</comment>
<sequence length="93" mass="10557">MEDAAFKKRQNIMGWVISFHAVRCDASYYIQWSRFIDIRQDSAHAIYAISASISAVPRHSAFTYDSHRSQLQPVPPGTGYPVVDSRILAAWDI</sequence>
<evidence type="ECO:0000313" key="1">
    <source>
        <dbReference type="EMBL" id="OBZ65997.1"/>
    </source>
</evidence>
<organism evidence="1 2">
    <name type="scientific">Grifola frondosa</name>
    <name type="common">Maitake</name>
    <name type="synonym">Polyporus frondosus</name>
    <dbReference type="NCBI Taxonomy" id="5627"/>
    <lineage>
        <taxon>Eukaryota</taxon>
        <taxon>Fungi</taxon>
        <taxon>Dikarya</taxon>
        <taxon>Basidiomycota</taxon>
        <taxon>Agaricomycotina</taxon>
        <taxon>Agaricomycetes</taxon>
        <taxon>Polyporales</taxon>
        <taxon>Grifolaceae</taxon>
        <taxon>Grifola</taxon>
    </lineage>
</organism>
<protein>
    <submittedName>
        <fullName evidence="1">Uncharacterized protein</fullName>
    </submittedName>
</protein>